<accession>A0A914DB94</accession>
<sequence length="73" mass="8141">MDACTMAHNCPLGPGTNQTFQFKLDLSSFAAIINLLASDKPYQINIPMYDFNSNSNHEQILCAVAQVMFEEIN</sequence>
<dbReference type="PANTHER" id="PTHR35573">
    <property type="entry name" value="PROTEIN CBG22129"/>
    <property type="match status" value="1"/>
</dbReference>
<dbReference type="WBParaSite" id="ACRNAN_scaffold2243.g27003.t1">
    <property type="protein sequence ID" value="ACRNAN_scaffold2243.g27003.t1"/>
    <property type="gene ID" value="ACRNAN_scaffold2243.g27003"/>
</dbReference>
<protein>
    <submittedName>
        <fullName evidence="2">Uncharacterized protein</fullName>
    </submittedName>
</protein>
<name>A0A914DB94_9BILA</name>
<reference evidence="2" key="1">
    <citation type="submission" date="2022-11" db="UniProtKB">
        <authorList>
            <consortium name="WormBaseParasite"/>
        </authorList>
    </citation>
    <scope>IDENTIFICATION</scope>
</reference>
<dbReference type="AlphaFoldDB" id="A0A914DB94"/>
<dbReference type="Proteomes" id="UP000887540">
    <property type="component" value="Unplaced"/>
</dbReference>
<evidence type="ECO:0000313" key="1">
    <source>
        <dbReference type="Proteomes" id="UP000887540"/>
    </source>
</evidence>
<evidence type="ECO:0000313" key="2">
    <source>
        <dbReference type="WBParaSite" id="ACRNAN_scaffold2243.g27003.t1"/>
    </source>
</evidence>
<organism evidence="1 2">
    <name type="scientific">Acrobeloides nanus</name>
    <dbReference type="NCBI Taxonomy" id="290746"/>
    <lineage>
        <taxon>Eukaryota</taxon>
        <taxon>Metazoa</taxon>
        <taxon>Ecdysozoa</taxon>
        <taxon>Nematoda</taxon>
        <taxon>Chromadorea</taxon>
        <taxon>Rhabditida</taxon>
        <taxon>Tylenchina</taxon>
        <taxon>Cephalobomorpha</taxon>
        <taxon>Cephaloboidea</taxon>
        <taxon>Cephalobidae</taxon>
        <taxon>Acrobeloides</taxon>
    </lineage>
</organism>
<dbReference type="PANTHER" id="PTHR35573:SF3">
    <property type="entry name" value="ML DOMAIN-CONTAINING PROTEIN"/>
    <property type="match status" value="1"/>
</dbReference>
<keyword evidence="1" id="KW-1185">Reference proteome</keyword>
<proteinExistence type="predicted"/>